<dbReference type="RefSeq" id="WP_189295020.1">
    <property type="nucleotide sequence ID" value="NZ_BMRP01000001.1"/>
</dbReference>
<keyword evidence="2" id="KW-1185">Reference proteome</keyword>
<protein>
    <recommendedName>
        <fullName evidence="3">DUF2849 domain-containing protein</fullName>
    </recommendedName>
</protein>
<dbReference type="Proteomes" id="UP000654471">
    <property type="component" value="Unassembled WGS sequence"/>
</dbReference>
<proteinExistence type="predicted"/>
<evidence type="ECO:0008006" key="3">
    <source>
        <dbReference type="Google" id="ProtNLM"/>
    </source>
</evidence>
<dbReference type="EMBL" id="BMRP01000001">
    <property type="protein sequence ID" value="GGU41360.1"/>
    <property type="molecule type" value="Genomic_DNA"/>
</dbReference>
<gene>
    <name evidence="1" type="ORF">GCM10010211_00400</name>
</gene>
<name>A0ABQ2UK72_9ACTN</name>
<accession>A0ABQ2UK72</accession>
<sequence length="90" mass="10033">MSATVSRGDTSRVAEGAVLYVNEEEWDYHLTFDQDVTTTVVRSALEAIRARGLEPLDESEGEPFFLGDGRIRMDLARCVFDQDTYLEGAA</sequence>
<evidence type="ECO:0000313" key="1">
    <source>
        <dbReference type="EMBL" id="GGU41360.1"/>
    </source>
</evidence>
<comment type="caution">
    <text evidence="1">The sequence shown here is derived from an EMBL/GenBank/DDBJ whole genome shotgun (WGS) entry which is preliminary data.</text>
</comment>
<reference evidence="2" key="1">
    <citation type="journal article" date="2019" name="Int. J. Syst. Evol. Microbiol.">
        <title>The Global Catalogue of Microorganisms (GCM) 10K type strain sequencing project: providing services to taxonomists for standard genome sequencing and annotation.</title>
        <authorList>
            <consortium name="The Broad Institute Genomics Platform"/>
            <consortium name="The Broad Institute Genome Sequencing Center for Infectious Disease"/>
            <person name="Wu L."/>
            <person name="Ma J."/>
        </authorList>
    </citation>
    <scope>NUCLEOTIDE SEQUENCE [LARGE SCALE GENOMIC DNA]</scope>
    <source>
        <strain evidence="2">JCM 3399</strain>
    </source>
</reference>
<evidence type="ECO:0000313" key="2">
    <source>
        <dbReference type="Proteomes" id="UP000654471"/>
    </source>
</evidence>
<organism evidence="1 2">
    <name type="scientific">Streptomyces albospinus</name>
    <dbReference type="NCBI Taxonomy" id="285515"/>
    <lineage>
        <taxon>Bacteria</taxon>
        <taxon>Bacillati</taxon>
        <taxon>Actinomycetota</taxon>
        <taxon>Actinomycetes</taxon>
        <taxon>Kitasatosporales</taxon>
        <taxon>Streptomycetaceae</taxon>
        <taxon>Streptomyces</taxon>
    </lineage>
</organism>